<dbReference type="Pfam" id="PF13492">
    <property type="entry name" value="GAF_3"/>
    <property type="match status" value="1"/>
</dbReference>
<evidence type="ECO:0000256" key="8">
    <source>
        <dbReference type="ARBA" id="ARBA00074306"/>
    </source>
</evidence>
<dbReference type="Gene3D" id="3.30.450.40">
    <property type="match status" value="1"/>
</dbReference>
<keyword evidence="5" id="KW-0808">Transferase</keyword>
<dbReference type="PRINTS" id="PR00344">
    <property type="entry name" value="BCTRLSENSOR"/>
</dbReference>
<evidence type="ECO:0000256" key="9">
    <source>
        <dbReference type="SAM" id="Coils"/>
    </source>
</evidence>
<dbReference type="CDD" id="cd00082">
    <property type="entry name" value="HisKA"/>
    <property type="match status" value="1"/>
</dbReference>
<name>A0A6H1U1V3_9CYAN</name>
<dbReference type="InterPro" id="IPR005467">
    <property type="entry name" value="His_kinase_dom"/>
</dbReference>
<organism evidence="12 13">
    <name type="scientific">Oxynema aestuarii AP17</name>
    <dbReference type="NCBI Taxonomy" id="2064643"/>
    <lineage>
        <taxon>Bacteria</taxon>
        <taxon>Bacillati</taxon>
        <taxon>Cyanobacteriota</taxon>
        <taxon>Cyanophyceae</taxon>
        <taxon>Oscillatoriophycideae</taxon>
        <taxon>Oscillatoriales</taxon>
        <taxon>Oscillatoriaceae</taxon>
        <taxon>Oxynema</taxon>
        <taxon>Oxynema aestuarii</taxon>
    </lineage>
</organism>
<gene>
    <name evidence="12" type="ORF">HCG48_21415</name>
</gene>
<evidence type="ECO:0000313" key="12">
    <source>
        <dbReference type="EMBL" id="QIZ72842.1"/>
    </source>
</evidence>
<comment type="catalytic activity">
    <reaction evidence="1">
        <text>ATP + protein L-histidine = ADP + protein N-phospho-L-histidine.</text>
        <dbReference type="EC" id="2.7.13.3"/>
    </reaction>
</comment>
<feature type="domain" description="Histidine kinase" evidence="11">
    <location>
        <begin position="371"/>
        <end position="602"/>
    </location>
</feature>
<dbReference type="SMART" id="SM00388">
    <property type="entry name" value="HisKA"/>
    <property type="match status" value="1"/>
</dbReference>
<evidence type="ECO:0000256" key="6">
    <source>
        <dbReference type="ARBA" id="ARBA00022777"/>
    </source>
</evidence>
<dbReference type="InterPro" id="IPR036097">
    <property type="entry name" value="HisK_dim/P_sf"/>
</dbReference>
<dbReference type="Pfam" id="PF02518">
    <property type="entry name" value="HATPase_c"/>
    <property type="match status" value="1"/>
</dbReference>
<evidence type="ECO:0000259" key="11">
    <source>
        <dbReference type="PROSITE" id="PS50109"/>
    </source>
</evidence>
<keyword evidence="6" id="KW-0418">Kinase</keyword>
<evidence type="ECO:0000256" key="7">
    <source>
        <dbReference type="ARBA" id="ARBA00023012"/>
    </source>
</evidence>
<dbReference type="GO" id="GO:0000155">
    <property type="term" value="F:phosphorelay sensor kinase activity"/>
    <property type="evidence" value="ECO:0007669"/>
    <property type="project" value="InterPro"/>
</dbReference>
<evidence type="ECO:0000313" key="13">
    <source>
        <dbReference type="Proteomes" id="UP000500857"/>
    </source>
</evidence>
<dbReference type="SUPFAM" id="SSF55781">
    <property type="entry name" value="GAF domain-like"/>
    <property type="match status" value="1"/>
</dbReference>
<keyword evidence="9" id="KW-0175">Coiled coil</keyword>
<comment type="similarity">
    <text evidence="2">In the N-terminal section; belongs to the phytochrome family.</text>
</comment>
<dbReference type="PANTHER" id="PTHR43047">
    <property type="entry name" value="TWO-COMPONENT HISTIDINE PROTEIN KINASE"/>
    <property type="match status" value="1"/>
</dbReference>
<dbReference type="Gene3D" id="1.10.287.130">
    <property type="match status" value="1"/>
</dbReference>
<dbReference type="Gene3D" id="3.30.565.10">
    <property type="entry name" value="Histidine kinase-like ATPase, C-terminal domain"/>
    <property type="match status" value="1"/>
</dbReference>
<dbReference type="FunFam" id="1.10.287.130:FF:000001">
    <property type="entry name" value="Two-component sensor histidine kinase"/>
    <property type="match status" value="1"/>
</dbReference>
<dbReference type="EC" id="2.7.13.3" evidence="3"/>
<dbReference type="Pfam" id="PF00512">
    <property type="entry name" value="HisKA"/>
    <property type="match status" value="1"/>
</dbReference>
<feature type="coiled-coil region" evidence="9">
    <location>
        <begin position="344"/>
        <end position="371"/>
    </location>
</feature>
<dbReference type="CDD" id="cd16922">
    <property type="entry name" value="HATPase_EvgS-ArcB-TorS-like"/>
    <property type="match status" value="1"/>
</dbReference>
<evidence type="ECO:0000256" key="1">
    <source>
        <dbReference type="ARBA" id="ARBA00000085"/>
    </source>
</evidence>
<reference evidence="12 13" key="1">
    <citation type="submission" date="2020-04" db="EMBL/GenBank/DDBJ databases">
        <authorList>
            <person name="Basu S."/>
            <person name="Maruthanayagam V."/>
            <person name="Chakraborty S."/>
            <person name="Pramanik A."/>
            <person name="Mukherjee J."/>
            <person name="Brink B."/>
        </authorList>
    </citation>
    <scope>NUCLEOTIDE SEQUENCE [LARGE SCALE GENOMIC DNA]</scope>
    <source>
        <strain evidence="12 13">AP17</strain>
    </source>
</reference>
<dbReference type="RefSeq" id="WP_168570989.1">
    <property type="nucleotide sequence ID" value="NZ_CP051167.1"/>
</dbReference>
<dbReference type="SUPFAM" id="SSF47384">
    <property type="entry name" value="Homodimeric domain of signal transducing histidine kinase"/>
    <property type="match status" value="1"/>
</dbReference>
<dbReference type="SMART" id="SM00065">
    <property type="entry name" value="GAF"/>
    <property type="match status" value="1"/>
</dbReference>
<feature type="compositionally biased region" description="Low complexity" evidence="10">
    <location>
        <begin position="8"/>
        <end position="21"/>
    </location>
</feature>
<keyword evidence="7" id="KW-0902">Two-component regulatory system</keyword>
<keyword evidence="4" id="KW-0597">Phosphoprotein</keyword>
<dbReference type="FunFam" id="3.30.565.10:FF:000010">
    <property type="entry name" value="Sensor histidine kinase RcsC"/>
    <property type="match status" value="1"/>
</dbReference>
<dbReference type="SUPFAM" id="SSF55874">
    <property type="entry name" value="ATPase domain of HSP90 chaperone/DNA topoisomerase II/histidine kinase"/>
    <property type="match status" value="1"/>
</dbReference>
<sequence length="619" mass="68528">MASADRFSVSSNSASGPSHHSQQGDNWLEALGAPLAFTHDREGYYRAFYWERASECELDPQTLIGTRIDEQFQPVAIVPYGDRVRRVLSSGVPERFSYPFRYRDCYFLFDLTIAAIPDSDSEGQQVLVMGRTIPGVLSQCELPTNENPNNSHLLASGLNLHQKLLAEIVGSLRRTLPPGSELYQKLLAQMSRQIRRTLDLNTIARQTVKGLAEALGVSRCFICLYNSARNCVQVTAEYCPGDRPSLLGWDFLLEDYPDWQRALDSSDAIAVETLILPGCAPQAALIFATRYQDRPNALVCLCQEAIADGERQPDPDPEPDRTWGAAEIEFVRELGEQVGTAIAHATLYQELEQAREQAEAASKLKSQFLANTSHELRTPLNGMIGFLKLIMEGMAEDEEEEKQFIEEAYRSALHLLNLINDILDIAKIEAGKMHLDLNPVNLGELVSTVENHTRALVQQKNLTLQIQLPETEDEILLYGNYQRLLQVMLNIVGNAIKFTHEGGIEIRATIVKNKVEVRGLELPGVVQISVTDTGIGVSLDKQDKLFQSFSQVDSDRTRQYGGTGLGLAISQKLIEAMGGLVNFYSLGEGLGSTVTFVVPLYQEPAIVSLGSPDSLDLLS</sequence>
<dbReference type="KEGG" id="oxy:HCG48_21415"/>
<evidence type="ECO:0000256" key="5">
    <source>
        <dbReference type="ARBA" id="ARBA00022679"/>
    </source>
</evidence>
<dbReference type="InterPro" id="IPR003661">
    <property type="entry name" value="HisK_dim/P_dom"/>
</dbReference>
<evidence type="ECO:0000256" key="3">
    <source>
        <dbReference type="ARBA" id="ARBA00012438"/>
    </source>
</evidence>
<dbReference type="InterPro" id="IPR003018">
    <property type="entry name" value="GAF"/>
</dbReference>
<dbReference type="Proteomes" id="UP000500857">
    <property type="component" value="Chromosome"/>
</dbReference>
<feature type="region of interest" description="Disordered" evidence="10">
    <location>
        <begin position="1"/>
        <end position="23"/>
    </location>
</feature>
<evidence type="ECO:0000256" key="10">
    <source>
        <dbReference type="SAM" id="MobiDB-lite"/>
    </source>
</evidence>
<accession>A0A6H1U1V3</accession>
<dbReference type="InterPro" id="IPR029016">
    <property type="entry name" value="GAF-like_dom_sf"/>
</dbReference>
<dbReference type="PROSITE" id="PS50109">
    <property type="entry name" value="HIS_KIN"/>
    <property type="match status" value="1"/>
</dbReference>
<dbReference type="InterPro" id="IPR003594">
    <property type="entry name" value="HATPase_dom"/>
</dbReference>
<evidence type="ECO:0000256" key="4">
    <source>
        <dbReference type="ARBA" id="ARBA00022553"/>
    </source>
</evidence>
<dbReference type="InterPro" id="IPR004358">
    <property type="entry name" value="Sig_transdc_His_kin-like_C"/>
</dbReference>
<dbReference type="AlphaFoldDB" id="A0A6H1U1V3"/>
<keyword evidence="13" id="KW-1185">Reference proteome</keyword>
<dbReference type="SMART" id="SM00387">
    <property type="entry name" value="HATPase_c"/>
    <property type="match status" value="1"/>
</dbReference>
<evidence type="ECO:0000256" key="2">
    <source>
        <dbReference type="ARBA" id="ARBA00006402"/>
    </source>
</evidence>
<dbReference type="EMBL" id="CP051167">
    <property type="protein sequence ID" value="QIZ72842.1"/>
    <property type="molecule type" value="Genomic_DNA"/>
</dbReference>
<proteinExistence type="inferred from homology"/>
<protein>
    <recommendedName>
        <fullName evidence="8">Circadian input-output histidine kinase CikA</fullName>
        <ecNumber evidence="3">2.7.13.3</ecNumber>
    </recommendedName>
</protein>
<dbReference type="InterPro" id="IPR036890">
    <property type="entry name" value="HATPase_C_sf"/>
</dbReference>